<evidence type="ECO:0000256" key="6">
    <source>
        <dbReference type="RuleBase" id="RU361157"/>
    </source>
</evidence>
<evidence type="ECO:0000259" key="7">
    <source>
        <dbReference type="PROSITE" id="PS51012"/>
    </source>
</evidence>
<comment type="subcellular location">
    <subcellularLocation>
        <location evidence="6">Cell membrane</location>
        <topology evidence="6">Multi-pass membrane protein</topology>
    </subcellularLocation>
    <subcellularLocation>
        <location evidence="1">Membrane</location>
        <topology evidence="1">Multi-pass membrane protein</topology>
    </subcellularLocation>
</comment>
<feature type="transmembrane region" description="Helical" evidence="6">
    <location>
        <begin position="172"/>
        <end position="191"/>
    </location>
</feature>
<evidence type="ECO:0000256" key="3">
    <source>
        <dbReference type="ARBA" id="ARBA00022989"/>
    </source>
</evidence>
<keyword evidence="5" id="KW-0046">Antibiotic resistance</keyword>
<sequence length="259" mass="28156">MTLSWALTDALTITRRSIWHWMRQPYAIIFGLLFPIMLTVLFGYLFGGAMQVPGDSGNYMEFMLPGMFVMVMAFGIGETMVAVATDREKGVTDRFRSMPMASSAVVLGRAIADMLYSAVLLAVMLGFGLLVGWSAHNGLGNALLAVGLLLLLRFAMVWIGVYLGLVIQGPEASATVQTMLFPLTMITNTFADPDTMPAWLGTIAEWNPLSATVTAIRELFGNPGVGGMDHPILLAIAWPVLLTAIFFPLAVARYRRLSA</sequence>
<keyword evidence="2 6" id="KW-0812">Transmembrane</keyword>
<keyword evidence="3 6" id="KW-1133">Transmembrane helix</keyword>
<evidence type="ECO:0000313" key="9">
    <source>
        <dbReference type="Proteomes" id="UP000612899"/>
    </source>
</evidence>
<evidence type="ECO:0000256" key="1">
    <source>
        <dbReference type="ARBA" id="ARBA00004141"/>
    </source>
</evidence>
<dbReference type="InterPro" id="IPR013525">
    <property type="entry name" value="ABC2_TM"/>
</dbReference>
<dbReference type="Proteomes" id="UP000612899">
    <property type="component" value="Unassembled WGS sequence"/>
</dbReference>
<evidence type="ECO:0000256" key="5">
    <source>
        <dbReference type="ARBA" id="ARBA00023251"/>
    </source>
</evidence>
<name>A0A8J3Q6C4_9ACTN</name>
<dbReference type="InterPro" id="IPR051784">
    <property type="entry name" value="Nod_factor_ABC_transporter"/>
</dbReference>
<dbReference type="GO" id="GO:0046677">
    <property type="term" value="P:response to antibiotic"/>
    <property type="evidence" value="ECO:0007669"/>
    <property type="project" value="UniProtKB-KW"/>
</dbReference>
<feature type="transmembrane region" description="Helical" evidence="6">
    <location>
        <begin position="232"/>
        <end position="252"/>
    </location>
</feature>
<keyword evidence="6" id="KW-0813">Transport</keyword>
<evidence type="ECO:0000256" key="4">
    <source>
        <dbReference type="ARBA" id="ARBA00023136"/>
    </source>
</evidence>
<dbReference type="GO" id="GO:0043190">
    <property type="term" value="C:ATP-binding cassette (ABC) transporter complex"/>
    <property type="evidence" value="ECO:0007669"/>
    <property type="project" value="InterPro"/>
</dbReference>
<feature type="transmembrane region" description="Helical" evidence="6">
    <location>
        <begin position="106"/>
        <end position="130"/>
    </location>
</feature>
<dbReference type="AlphaFoldDB" id="A0A8J3Q6C4"/>
<protein>
    <recommendedName>
        <fullName evidence="6">Transport permease protein</fullName>
    </recommendedName>
</protein>
<accession>A0A8J3Q6C4</accession>
<keyword evidence="4 6" id="KW-0472">Membrane</keyword>
<comment type="similarity">
    <text evidence="6">Belongs to the ABC-2 integral membrane protein family.</text>
</comment>
<feature type="transmembrane region" description="Helical" evidence="6">
    <location>
        <begin position="66"/>
        <end position="85"/>
    </location>
</feature>
<comment type="caution">
    <text evidence="8">The sequence shown here is derived from an EMBL/GenBank/DDBJ whole genome shotgun (WGS) entry which is preliminary data.</text>
</comment>
<gene>
    <name evidence="8" type="ORF">Rhe02_21980</name>
</gene>
<keyword evidence="6" id="KW-1003">Cell membrane</keyword>
<dbReference type="RefSeq" id="WP_203908027.1">
    <property type="nucleotide sequence ID" value="NZ_BONY01000011.1"/>
</dbReference>
<dbReference type="PANTHER" id="PTHR43229:SF2">
    <property type="entry name" value="NODULATION PROTEIN J"/>
    <property type="match status" value="1"/>
</dbReference>
<feature type="transmembrane region" description="Helical" evidence="6">
    <location>
        <begin position="25"/>
        <end position="46"/>
    </location>
</feature>
<dbReference type="Pfam" id="PF01061">
    <property type="entry name" value="ABC2_membrane"/>
    <property type="match status" value="1"/>
</dbReference>
<evidence type="ECO:0000256" key="2">
    <source>
        <dbReference type="ARBA" id="ARBA00022692"/>
    </source>
</evidence>
<organism evidence="8 9">
    <name type="scientific">Rhizocola hellebori</name>
    <dbReference type="NCBI Taxonomy" id="1392758"/>
    <lineage>
        <taxon>Bacteria</taxon>
        <taxon>Bacillati</taxon>
        <taxon>Actinomycetota</taxon>
        <taxon>Actinomycetes</taxon>
        <taxon>Micromonosporales</taxon>
        <taxon>Micromonosporaceae</taxon>
        <taxon>Rhizocola</taxon>
    </lineage>
</organism>
<evidence type="ECO:0000313" key="8">
    <source>
        <dbReference type="EMBL" id="GIH04131.1"/>
    </source>
</evidence>
<dbReference type="InterPro" id="IPR047817">
    <property type="entry name" value="ABC2_TM_bact-type"/>
</dbReference>
<dbReference type="GO" id="GO:0140359">
    <property type="term" value="F:ABC-type transporter activity"/>
    <property type="evidence" value="ECO:0007669"/>
    <property type="project" value="InterPro"/>
</dbReference>
<feature type="transmembrane region" description="Helical" evidence="6">
    <location>
        <begin position="142"/>
        <end position="165"/>
    </location>
</feature>
<dbReference type="PROSITE" id="PS51012">
    <property type="entry name" value="ABC_TM2"/>
    <property type="match status" value="1"/>
</dbReference>
<reference evidence="8" key="1">
    <citation type="submission" date="2021-01" db="EMBL/GenBank/DDBJ databases">
        <title>Whole genome shotgun sequence of Rhizocola hellebori NBRC 109834.</title>
        <authorList>
            <person name="Komaki H."/>
            <person name="Tamura T."/>
        </authorList>
    </citation>
    <scope>NUCLEOTIDE SEQUENCE</scope>
    <source>
        <strain evidence="8">NBRC 109834</strain>
    </source>
</reference>
<dbReference type="PANTHER" id="PTHR43229">
    <property type="entry name" value="NODULATION PROTEIN J"/>
    <property type="match status" value="1"/>
</dbReference>
<dbReference type="InterPro" id="IPR000412">
    <property type="entry name" value="ABC_2_transport"/>
</dbReference>
<keyword evidence="9" id="KW-1185">Reference proteome</keyword>
<proteinExistence type="inferred from homology"/>
<dbReference type="EMBL" id="BONY01000011">
    <property type="protein sequence ID" value="GIH04131.1"/>
    <property type="molecule type" value="Genomic_DNA"/>
</dbReference>
<dbReference type="PIRSF" id="PIRSF006648">
    <property type="entry name" value="DrrB"/>
    <property type="match status" value="1"/>
</dbReference>
<feature type="domain" description="ABC transmembrane type-2" evidence="7">
    <location>
        <begin position="26"/>
        <end position="257"/>
    </location>
</feature>